<keyword evidence="3" id="KW-1185">Reference proteome</keyword>
<evidence type="ECO:0000313" key="2">
    <source>
        <dbReference type="EMBL" id="VDM56327.1"/>
    </source>
</evidence>
<feature type="domain" description="Reverse transcriptase" evidence="1">
    <location>
        <begin position="1"/>
        <end position="127"/>
    </location>
</feature>
<dbReference type="Proteomes" id="UP000267027">
    <property type="component" value="Unassembled WGS sequence"/>
</dbReference>
<evidence type="ECO:0000313" key="4">
    <source>
        <dbReference type="WBParaSite" id="ACOC_0000474101-mRNA-1"/>
    </source>
</evidence>
<dbReference type="OrthoDB" id="410104at2759"/>
<accession>A0A0R3PJS0</accession>
<organism evidence="4">
    <name type="scientific">Angiostrongylus costaricensis</name>
    <name type="common">Nematode worm</name>
    <dbReference type="NCBI Taxonomy" id="334426"/>
    <lineage>
        <taxon>Eukaryota</taxon>
        <taxon>Metazoa</taxon>
        <taxon>Ecdysozoa</taxon>
        <taxon>Nematoda</taxon>
        <taxon>Chromadorea</taxon>
        <taxon>Rhabditida</taxon>
        <taxon>Rhabditina</taxon>
        <taxon>Rhabditomorpha</taxon>
        <taxon>Strongyloidea</taxon>
        <taxon>Metastrongylidae</taxon>
        <taxon>Angiostrongylus</taxon>
    </lineage>
</organism>
<reference evidence="4" key="1">
    <citation type="submission" date="2017-02" db="UniProtKB">
        <authorList>
            <consortium name="WormBaseParasite"/>
        </authorList>
    </citation>
    <scope>IDENTIFICATION</scope>
</reference>
<proteinExistence type="predicted"/>
<dbReference type="WBParaSite" id="ACOC_0000474101-mRNA-1">
    <property type="protein sequence ID" value="ACOC_0000474101-mRNA-1"/>
    <property type="gene ID" value="ACOC_0000474101"/>
</dbReference>
<reference evidence="2 3" key="2">
    <citation type="submission" date="2018-11" db="EMBL/GenBank/DDBJ databases">
        <authorList>
            <consortium name="Pathogen Informatics"/>
        </authorList>
    </citation>
    <scope>NUCLEOTIDE SEQUENCE [LARGE SCALE GENOMIC DNA]</scope>
    <source>
        <strain evidence="2 3">Costa Rica</strain>
    </source>
</reference>
<dbReference type="PROSITE" id="PS50878">
    <property type="entry name" value="RT_POL"/>
    <property type="match status" value="1"/>
</dbReference>
<name>A0A0R3PJS0_ANGCS</name>
<evidence type="ECO:0000313" key="3">
    <source>
        <dbReference type="Proteomes" id="UP000267027"/>
    </source>
</evidence>
<dbReference type="InterPro" id="IPR000477">
    <property type="entry name" value="RT_dom"/>
</dbReference>
<sequence>MEDLLAPARVTRQSAGLQAVQAILLRRNSLHIELGKGDTISPKLFTATLQNVMRTLKWDKMGVKIGDRQFRHLRFADDIVIITLNIRQSERMLADFDNAYGKIGLRQNFTKTMFMRNGFLSYASLNARLLEDLLAPARVTRRSVDRSDVEKLRNKFKNARL</sequence>
<protein>
    <submittedName>
        <fullName evidence="4">Reverse transcriptase domain-containing protein</fullName>
    </submittedName>
</protein>
<dbReference type="AlphaFoldDB" id="A0A0R3PJS0"/>
<dbReference type="Pfam" id="PF00078">
    <property type="entry name" value="RVT_1"/>
    <property type="match status" value="1"/>
</dbReference>
<dbReference type="EMBL" id="UYYA01003827">
    <property type="protein sequence ID" value="VDM56327.1"/>
    <property type="molecule type" value="Genomic_DNA"/>
</dbReference>
<evidence type="ECO:0000259" key="1">
    <source>
        <dbReference type="PROSITE" id="PS50878"/>
    </source>
</evidence>
<gene>
    <name evidence="2" type="ORF">ACOC_LOCUS4742</name>
</gene>